<dbReference type="EMBL" id="BGZK01003112">
    <property type="protein sequence ID" value="GBP98300.1"/>
    <property type="molecule type" value="Genomic_DNA"/>
</dbReference>
<evidence type="ECO:0000256" key="3">
    <source>
        <dbReference type="SAM" id="SignalP"/>
    </source>
</evidence>
<dbReference type="AlphaFoldDB" id="A0A4C2AE15"/>
<dbReference type="Proteomes" id="UP000299102">
    <property type="component" value="Unassembled WGS sequence"/>
</dbReference>
<dbReference type="Pfam" id="PF13516">
    <property type="entry name" value="LRR_6"/>
    <property type="match status" value="2"/>
</dbReference>
<proteinExistence type="predicted"/>
<feature type="signal peptide" evidence="3">
    <location>
        <begin position="1"/>
        <end position="27"/>
    </location>
</feature>
<feature type="chain" id="PRO_5020035464" evidence="3">
    <location>
        <begin position="28"/>
        <end position="309"/>
    </location>
</feature>
<keyword evidence="5" id="KW-1185">Reference proteome</keyword>
<organism evidence="4 5">
    <name type="scientific">Eumeta variegata</name>
    <name type="common">Bagworm moth</name>
    <name type="synonym">Eumeta japonica</name>
    <dbReference type="NCBI Taxonomy" id="151549"/>
    <lineage>
        <taxon>Eukaryota</taxon>
        <taxon>Metazoa</taxon>
        <taxon>Ecdysozoa</taxon>
        <taxon>Arthropoda</taxon>
        <taxon>Hexapoda</taxon>
        <taxon>Insecta</taxon>
        <taxon>Pterygota</taxon>
        <taxon>Neoptera</taxon>
        <taxon>Endopterygota</taxon>
        <taxon>Lepidoptera</taxon>
        <taxon>Glossata</taxon>
        <taxon>Ditrysia</taxon>
        <taxon>Tineoidea</taxon>
        <taxon>Psychidae</taxon>
        <taxon>Oiketicinae</taxon>
        <taxon>Eumeta</taxon>
    </lineage>
</organism>
<dbReference type="InterPro" id="IPR001611">
    <property type="entry name" value="Leu-rich_rpt"/>
</dbReference>
<accession>A0A4C2AE15</accession>
<sequence>MSPITTRQFYKLSHILLRFLLCSLVAATPTAHNTTQLLNSTVEQIEDLKAEENYLCPTDCHCVLAHNTHTPFLHAKCSSLKGLRAVERLEATLPIHSIDLSFLNLTRLSHSLEKLPDLTSIDLSHNDLHEIGHLGRRIKKLNLKHNRINSSKLTKLPQHVHSLNLQHNDITYLPLELTKLNNLQSLELAHNQINCSCETLEVRNWLQERHVFMEHPVKCFYPALYKTNPGCRSSSLWLKDEVQDEEELGKDFMPIDTNTKKTTVVKSSALTALNDVEGSGDLSEMSLPLDILGSSSTHAPAATSIQLKH</sequence>
<dbReference type="SUPFAM" id="SSF52058">
    <property type="entry name" value="L domain-like"/>
    <property type="match status" value="1"/>
</dbReference>
<keyword evidence="1" id="KW-0433">Leucine-rich repeat</keyword>
<dbReference type="STRING" id="151549.A0A4C2AE15"/>
<reference evidence="4 5" key="1">
    <citation type="journal article" date="2019" name="Commun. Biol.">
        <title>The bagworm genome reveals a unique fibroin gene that provides high tensile strength.</title>
        <authorList>
            <person name="Kono N."/>
            <person name="Nakamura H."/>
            <person name="Ohtoshi R."/>
            <person name="Tomita M."/>
            <person name="Numata K."/>
            <person name="Arakawa K."/>
        </authorList>
    </citation>
    <scope>NUCLEOTIDE SEQUENCE [LARGE SCALE GENOMIC DNA]</scope>
</reference>
<name>A0A4C2AE15_EUMVA</name>
<gene>
    <name evidence="4" type="primary">wdp</name>
    <name evidence="4" type="ORF">EVAR_72981_1</name>
</gene>
<feature type="non-terminal residue" evidence="4">
    <location>
        <position position="309"/>
    </location>
</feature>
<dbReference type="OrthoDB" id="1741314at2759"/>
<evidence type="ECO:0000256" key="1">
    <source>
        <dbReference type="ARBA" id="ARBA00022614"/>
    </source>
</evidence>
<keyword evidence="3" id="KW-0732">Signal</keyword>
<protein>
    <submittedName>
        <fullName evidence="4">Protein windpipe</fullName>
    </submittedName>
</protein>
<dbReference type="GO" id="GO:0005886">
    <property type="term" value="C:plasma membrane"/>
    <property type="evidence" value="ECO:0007669"/>
    <property type="project" value="TreeGrafter"/>
</dbReference>
<dbReference type="Gene3D" id="3.80.10.10">
    <property type="entry name" value="Ribonuclease Inhibitor"/>
    <property type="match status" value="2"/>
</dbReference>
<evidence type="ECO:0000313" key="5">
    <source>
        <dbReference type="Proteomes" id="UP000299102"/>
    </source>
</evidence>
<dbReference type="InterPro" id="IPR032675">
    <property type="entry name" value="LRR_dom_sf"/>
</dbReference>
<evidence type="ECO:0000313" key="4">
    <source>
        <dbReference type="EMBL" id="GBP98300.1"/>
    </source>
</evidence>
<evidence type="ECO:0000256" key="2">
    <source>
        <dbReference type="ARBA" id="ARBA00022737"/>
    </source>
</evidence>
<dbReference type="InterPro" id="IPR050541">
    <property type="entry name" value="LRR_TM_domain-containing"/>
</dbReference>
<comment type="caution">
    <text evidence="4">The sequence shown here is derived from an EMBL/GenBank/DDBJ whole genome shotgun (WGS) entry which is preliminary data.</text>
</comment>
<keyword evidence="2" id="KW-0677">Repeat</keyword>
<dbReference type="PANTHER" id="PTHR24369:SF215">
    <property type="entry name" value="PROTEIN WINDPIPE"/>
    <property type="match status" value="1"/>
</dbReference>
<dbReference type="PANTHER" id="PTHR24369">
    <property type="entry name" value="ANTIGEN BSP, PUTATIVE-RELATED"/>
    <property type="match status" value="1"/>
</dbReference>